<dbReference type="EMBL" id="VOIH02000005">
    <property type="protein sequence ID" value="KAF3445434.1"/>
    <property type="molecule type" value="Genomic_DNA"/>
</dbReference>
<dbReference type="InterPro" id="IPR002213">
    <property type="entry name" value="UDP_glucos_trans"/>
</dbReference>
<evidence type="ECO:0000313" key="4">
    <source>
        <dbReference type="EMBL" id="KAF3445434.1"/>
    </source>
</evidence>
<evidence type="ECO:0000313" key="5">
    <source>
        <dbReference type="Proteomes" id="UP000796880"/>
    </source>
</evidence>
<evidence type="ECO:0000256" key="2">
    <source>
        <dbReference type="ARBA" id="ARBA00022676"/>
    </source>
</evidence>
<evidence type="ECO:0000256" key="3">
    <source>
        <dbReference type="ARBA" id="ARBA00022679"/>
    </source>
</evidence>
<protein>
    <recommendedName>
        <fullName evidence="6">Glycosyltransferase</fullName>
    </recommendedName>
</protein>
<dbReference type="FunFam" id="3.40.50.2000:FF:000056">
    <property type="entry name" value="Glycosyltransferase"/>
    <property type="match status" value="1"/>
</dbReference>
<dbReference type="Pfam" id="PF00201">
    <property type="entry name" value="UDPGT"/>
    <property type="match status" value="1"/>
</dbReference>
<gene>
    <name evidence="4" type="ORF">FNV43_RR10610</name>
</gene>
<dbReference type="OrthoDB" id="5835829at2759"/>
<name>A0A8K0H4E0_9ROSA</name>
<comment type="caution">
    <text evidence="4">The sequence shown here is derived from an EMBL/GenBank/DDBJ whole genome shotgun (WGS) entry which is preliminary data.</text>
</comment>
<evidence type="ECO:0008006" key="6">
    <source>
        <dbReference type="Google" id="ProtNLM"/>
    </source>
</evidence>
<reference evidence="4" key="1">
    <citation type="submission" date="2020-03" db="EMBL/GenBank/DDBJ databases">
        <title>A high-quality chromosome-level genome assembly of a woody plant with both climbing and erect habits, Rhamnella rubrinervis.</title>
        <authorList>
            <person name="Lu Z."/>
            <person name="Yang Y."/>
            <person name="Zhu X."/>
            <person name="Sun Y."/>
        </authorList>
    </citation>
    <scope>NUCLEOTIDE SEQUENCE</scope>
    <source>
        <strain evidence="4">BYM</strain>
        <tissue evidence="4">Leaf</tissue>
    </source>
</reference>
<keyword evidence="3" id="KW-0808">Transferase</keyword>
<dbReference type="Proteomes" id="UP000796880">
    <property type="component" value="Unassembled WGS sequence"/>
</dbReference>
<keyword evidence="2" id="KW-0328">Glycosyltransferase</keyword>
<keyword evidence="5" id="KW-1185">Reference proteome</keyword>
<dbReference type="SUPFAM" id="SSF53756">
    <property type="entry name" value="UDP-Glycosyltransferase/glycogen phosphorylase"/>
    <property type="match status" value="1"/>
</dbReference>
<dbReference type="PANTHER" id="PTHR48048">
    <property type="entry name" value="GLYCOSYLTRANSFERASE"/>
    <property type="match status" value="1"/>
</dbReference>
<accession>A0A8K0H4E0</accession>
<dbReference type="GO" id="GO:0035251">
    <property type="term" value="F:UDP-glucosyltransferase activity"/>
    <property type="evidence" value="ECO:0007669"/>
    <property type="project" value="InterPro"/>
</dbReference>
<sequence>MQQAIVLYPAPGLGHVISMVELGKLILHHYPHRFSIAILLTHGFRDSPAIADYIQRISHSIPSISFQRFSLLRVDNSKQDRSMSAVAYEFLRLNVPNVRNALNGISNTSTIKVLILDLFCTSALSLGMDLGIPTFYFFTSGASALAANDQAYWDFLYFCSKFPKANGIIANTFDEFEPIAMKAIEDGLCVADGPTPPLYYIGPLIAASDGISGEEDNGKAVEEDYTSWLDNRGTFSEKQVREIAIGLEKSEKRFLWVMKEPTIDEKTKQTHELRPFDLGGVLPEGFTERTRNLSMVVKSWVQQVEVLKKESVGVFVTHCRWNSVLEAVIAGVPMIAWPVYAGQHLNRNALVEDMKMAIPVEQIREDEFVSGAELEKRVRELVESEKGRELSERSRKMKEMSLAAFGDSGSSKLALNRFIDAIME</sequence>
<evidence type="ECO:0000256" key="1">
    <source>
        <dbReference type="ARBA" id="ARBA00009995"/>
    </source>
</evidence>
<proteinExistence type="inferred from homology"/>
<dbReference type="InterPro" id="IPR050481">
    <property type="entry name" value="UDP-glycosyltransf_plant"/>
</dbReference>
<dbReference type="CDD" id="cd03784">
    <property type="entry name" value="GT1_Gtf-like"/>
    <property type="match status" value="1"/>
</dbReference>
<dbReference type="AlphaFoldDB" id="A0A8K0H4E0"/>
<dbReference type="Gene3D" id="3.40.50.2000">
    <property type="entry name" value="Glycogen Phosphorylase B"/>
    <property type="match status" value="3"/>
</dbReference>
<comment type="similarity">
    <text evidence="1">Belongs to the UDP-glycosyltransferase family.</text>
</comment>
<organism evidence="4 5">
    <name type="scientific">Rhamnella rubrinervis</name>
    <dbReference type="NCBI Taxonomy" id="2594499"/>
    <lineage>
        <taxon>Eukaryota</taxon>
        <taxon>Viridiplantae</taxon>
        <taxon>Streptophyta</taxon>
        <taxon>Embryophyta</taxon>
        <taxon>Tracheophyta</taxon>
        <taxon>Spermatophyta</taxon>
        <taxon>Magnoliopsida</taxon>
        <taxon>eudicotyledons</taxon>
        <taxon>Gunneridae</taxon>
        <taxon>Pentapetalae</taxon>
        <taxon>rosids</taxon>
        <taxon>fabids</taxon>
        <taxon>Rosales</taxon>
        <taxon>Rhamnaceae</taxon>
        <taxon>rhamnoid group</taxon>
        <taxon>Rhamneae</taxon>
        <taxon>Rhamnella</taxon>
    </lineage>
</organism>
<dbReference type="PANTHER" id="PTHR48048:SF20">
    <property type="entry name" value="GLYCOSYLTRANSFERASE"/>
    <property type="match status" value="1"/>
</dbReference>